<proteinExistence type="predicted"/>
<dbReference type="EMBL" id="CP119180">
    <property type="protein sequence ID" value="WOB78315.1"/>
    <property type="molecule type" value="Genomic_DNA"/>
</dbReference>
<evidence type="ECO:0000313" key="1">
    <source>
        <dbReference type="EMBL" id="WOB78315.1"/>
    </source>
</evidence>
<dbReference type="Proteomes" id="UP001302493">
    <property type="component" value="Chromosome"/>
</dbReference>
<accession>A0ACD4VQB4</accession>
<name>A0ACD4VQB4_9CAUL</name>
<organism evidence="1 2">
    <name type="scientific">Brevundimonas nasdae</name>
    <dbReference type="NCBI Taxonomy" id="172043"/>
    <lineage>
        <taxon>Bacteria</taxon>
        <taxon>Pseudomonadati</taxon>
        <taxon>Pseudomonadota</taxon>
        <taxon>Alphaproteobacteria</taxon>
        <taxon>Caulobacterales</taxon>
        <taxon>Caulobacteraceae</taxon>
        <taxon>Brevundimonas</taxon>
    </lineage>
</organism>
<keyword evidence="2" id="KW-1185">Reference proteome</keyword>
<evidence type="ECO:0000313" key="2">
    <source>
        <dbReference type="Proteomes" id="UP001302493"/>
    </source>
</evidence>
<reference evidence="1" key="1">
    <citation type="submission" date="2023-03" db="EMBL/GenBank/DDBJ databases">
        <title>Genome sequence of Brevundimonas nasdae SJTX8.</title>
        <authorList>
            <person name="Liang R."/>
        </authorList>
    </citation>
    <scope>NUCLEOTIDE SEQUENCE</scope>
    <source>
        <strain evidence="1">X8</strain>
    </source>
</reference>
<protein>
    <submittedName>
        <fullName evidence="1">Uncharacterized protein</fullName>
    </submittedName>
</protein>
<gene>
    <name evidence="1" type="ORF">PZA08_13545</name>
</gene>
<sequence>MDQSSWASVTPAMAKSRSVARRPAAIRQRHLEALNAAAAAPPQDLKAATVEATAAIEKPLPWTLLDNGEVIDANGDQLPDLQVWNPDDLETTFLQIVVVAVNSAAGLPTPPIKSAEALQAALRRNRLVIADDMKDAA</sequence>